<dbReference type="CDD" id="cd00077">
    <property type="entry name" value="HDc"/>
    <property type="match status" value="1"/>
</dbReference>
<dbReference type="FunFam" id="3.10.20.30:FF:000002">
    <property type="entry name" value="GTP pyrophosphokinase (RelA/SpoT)"/>
    <property type="match status" value="1"/>
</dbReference>
<dbReference type="SUPFAM" id="SSF81271">
    <property type="entry name" value="TGS-like"/>
    <property type="match status" value="1"/>
</dbReference>
<dbReference type="InterPro" id="IPR043519">
    <property type="entry name" value="NT_sf"/>
</dbReference>
<protein>
    <recommendedName>
        <fullName evidence="7">TGS domain-containing protein</fullName>
    </recommendedName>
</protein>
<organism evidence="5 6">
    <name type="scientific">Candidatus Zambryskibacteria bacterium RIFCSPHIGHO2_12_FULL_38_37</name>
    <dbReference type="NCBI Taxonomy" id="1802751"/>
    <lineage>
        <taxon>Bacteria</taxon>
        <taxon>Candidatus Zambryskiibacteriota</taxon>
    </lineage>
</organism>
<evidence type="ECO:0000259" key="3">
    <source>
        <dbReference type="PROSITE" id="PS51831"/>
    </source>
</evidence>
<dbReference type="SUPFAM" id="SSF81301">
    <property type="entry name" value="Nucleotidyltransferase"/>
    <property type="match status" value="1"/>
</dbReference>
<feature type="domain" description="HD" evidence="3">
    <location>
        <begin position="44"/>
        <end position="142"/>
    </location>
</feature>
<dbReference type="Pfam" id="PF02824">
    <property type="entry name" value="TGS"/>
    <property type="match status" value="1"/>
</dbReference>
<dbReference type="InterPro" id="IPR007685">
    <property type="entry name" value="RelA_SpoT"/>
</dbReference>
<dbReference type="SMART" id="SM00954">
    <property type="entry name" value="RelA_SpoT"/>
    <property type="match status" value="1"/>
</dbReference>
<dbReference type="Gene3D" id="3.10.20.30">
    <property type="match status" value="1"/>
</dbReference>
<reference evidence="5 6" key="1">
    <citation type="journal article" date="2016" name="Nat. Commun.">
        <title>Thousands of microbial genomes shed light on interconnected biogeochemical processes in an aquifer system.</title>
        <authorList>
            <person name="Anantharaman K."/>
            <person name="Brown C.T."/>
            <person name="Hug L.A."/>
            <person name="Sharon I."/>
            <person name="Castelle C.J."/>
            <person name="Probst A.J."/>
            <person name="Thomas B.C."/>
            <person name="Singh A."/>
            <person name="Wilkins M.J."/>
            <person name="Karaoz U."/>
            <person name="Brodie E.L."/>
            <person name="Williams K.H."/>
            <person name="Hubbard S.S."/>
            <person name="Banfield J.F."/>
        </authorList>
    </citation>
    <scope>NUCLEOTIDE SEQUENCE [LARGE SCALE GENOMIC DNA]</scope>
</reference>
<accession>A0A1G2TNM0</accession>
<dbReference type="InterPro" id="IPR012676">
    <property type="entry name" value="TGS-like"/>
</dbReference>
<gene>
    <name evidence="5" type="ORF">A3E32_00405</name>
</gene>
<dbReference type="PANTHER" id="PTHR21262:SF31">
    <property type="entry name" value="GTP PYROPHOSPHOKINASE"/>
    <property type="match status" value="1"/>
</dbReference>
<evidence type="ECO:0000259" key="4">
    <source>
        <dbReference type="PROSITE" id="PS51880"/>
    </source>
</evidence>
<sequence>MPQIKEIFSLLSNLADKDKELIQKAYDFAVVAHEGHERKNGEPYLNHLFATAETLAELGMGPITISAGLLHDAIEDTDAKPEDIEKEFDKEILFLVEGVTKLGHIKYHGTSRHNESLRKLFVAMSQDIRVLIIKLCDRLHNMRTLEHVPKEKQLRIATETLEIYAPIAYRLGIKKLQRELEDLSFSYVNPEDFKKVQKLSKIKRVEQEAHLDKFRKSLKKELAKDGVIDFHTDNRVKGLYSLFKKLKRKELDIEKVYDVLALRIVVPTISDCYKVLGIIHGAWRPLPGRIKDYIAFPKTNGYQSIHTTIFTGDGGIIEIQIKTDQMYRESEYGIASHVGYKWKQNNQQKKFNPDLLWVNKLIPTNKHWDDGATGNLTYKARATTDVPRWVKELVDYQKEARDDKFLDDIKSDFLDERIFVFTPKGDVIDLPKNSSVIDFAFSIHSDIGEHTAGAKVNGKFVTLQTILKNGDRVEIETKKGAKPSYKWLEHCKTTMARRHINHYIETKK</sequence>
<evidence type="ECO:0000313" key="6">
    <source>
        <dbReference type="Proteomes" id="UP000178530"/>
    </source>
</evidence>
<dbReference type="Gene3D" id="1.10.3210.10">
    <property type="entry name" value="Hypothetical protein af1432"/>
    <property type="match status" value="1"/>
</dbReference>
<dbReference type="PANTHER" id="PTHR21262">
    <property type="entry name" value="GUANOSINE-3',5'-BIS DIPHOSPHATE 3'-PYROPHOSPHOHYDROLASE"/>
    <property type="match status" value="1"/>
</dbReference>
<dbReference type="InterPro" id="IPR006674">
    <property type="entry name" value="HD_domain"/>
</dbReference>
<dbReference type="Proteomes" id="UP000178530">
    <property type="component" value="Unassembled WGS sequence"/>
</dbReference>
<feature type="domain" description="TGS" evidence="4">
    <location>
        <begin position="416"/>
        <end position="477"/>
    </location>
</feature>
<evidence type="ECO:0000313" key="5">
    <source>
        <dbReference type="EMBL" id="OHA98249.1"/>
    </source>
</evidence>
<dbReference type="PROSITE" id="PS50889">
    <property type="entry name" value="S4"/>
    <property type="match status" value="1"/>
</dbReference>
<dbReference type="Gene3D" id="3.30.460.10">
    <property type="entry name" value="Beta Polymerase, domain 2"/>
    <property type="match status" value="1"/>
</dbReference>
<dbReference type="GO" id="GO:0003723">
    <property type="term" value="F:RNA binding"/>
    <property type="evidence" value="ECO:0007669"/>
    <property type="project" value="UniProtKB-KW"/>
</dbReference>
<name>A0A1G2TNM0_9BACT</name>
<comment type="similarity">
    <text evidence="1">Belongs to the RelA/SpoT family.</text>
</comment>
<dbReference type="SMART" id="SM00471">
    <property type="entry name" value="HDc"/>
    <property type="match status" value="1"/>
</dbReference>
<comment type="caution">
    <text evidence="5">The sequence shown here is derived from an EMBL/GenBank/DDBJ whole genome shotgun (WGS) entry which is preliminary data.</text>
</comment>
<proteinExistence type="inferred from homology"/>
<dbReference type="FunFam" id="1.10.3210.10:FF:000001">
    <property type="entry name" value="GTP pyrophosphokinase RelA"/>
    <property type="match status" value="1"/>
</dbReference>
<dbReference type="InterPro" id="IPR033655">
    <property type="entry name" value="TGS_RelA/SpoT"/>
</dbReference>
<dbReference type="InterPro" id="IPR012675">
    <property type="entry name" value="Beta-grasp_dom_sf"/>
</dbReference>
<dbReference type="Pfam" id="PF04607">
    <property type="entry name" value="RelA_SpoT"/>
    <property type="match status" value="1"/>
</dbReference>
<evidence type="ECO:0000256" key="1">
    <source>
        <dbReference type="ARBA" id="ARBA00007476"/>
    </source>
</evidence>
<dbReference type="InterPro" id="IPR004095">
    <property type="entry name" value="TGS"/>
</dbReference>
<dbReference type="SUPFAM" id="SSF109604">
    <property type="entry name" value="HD-domain/PDEase-like"/>
    <property type="match status" value="1"/>
</dbReference>
<dbReference type="GO" id="GO:0015969">
    <property type="term" value="P:guanosine tetraphosphate metabolic process"/>
    <property type="evidence" value="ECO:0007669"/>
    <property type="project" value="InterPro"/>
</dbReference>
<dbReference type="AlphaFoldDB" id="A0A1G2TNM0"/>
<dbReference type="InterPro" id="IPR003607">
    <property type="entry name" value="HD/PDEase_dom"/>
</dbReference>
<keyword evidence="2" id="KW-0694">RNA-binding</keyword>
<dbReference type="GO" id="GO:0005886">
    <property type="term" value="C:plasma membrane"/>
    <property type="evidence" value="ECO:0007669"/>
    <property type="project" value="TreeGrafter"/>
</dbReference>
<evidence type="ECO:0000256" key="2">
    <source>
        <dbReference type="PROSITE-ProRule" id="PRU00182"/>
    </source>
</evidence>
<dbReference type="Pfam" id="PF13328">
    <property type="entry name" value="HD_4"/>
    <property type="match status" value="1"/>
</dbReference>
<dbReference type="EMBL" id="MHVU01000027">
    <property type="protein sequence ID" value="OHA98249.1"/>
    <property type="molecule type" value="Genomic_DNA"/>
</dbReference>
<evidence type="ECO:0008006" key="7">
    <source>
        <dbReference type="Google" id="ProtNLM"/>
    </source>
</evidence>
<dbReference type="PROSITE" id="PS51880">
    <property type="entry name" value="TGS"/>
    <property type="match status" value="1"/>
</dbReference>
<dbReference type="CDD" id="cd05399">
    <property type="entry name" value="NT_Rel-Spo_like"/>
    <property type="match status" value="1"/>
</dbReference>
<dbReference type="PROSITE" id="PS51831">
    <property type="entry name" value="HD"/>
    <property type="match status" value="1"/>
</dbReference>
<dbReference type="CDD" id="cd01668">
    <property type="entry name" value="TGS_RSH"/>
    <property type="match status" value="1"/>
</dbReference>